<keyword evidence="3" id="KW-1185">Reference proteome</keyword>
<feature type="region of interest" description="Disordered" evidence="1">
    <location>
        <begin position="1"/>
        <end position="31"/>
    </location>
</feature>
<proteinExistence type="predicted"/>
<protein>
    <submittedName>
        <fullName evidence="2">Uncharacterized protein</fullName>
    </submittedName>
</protein>
<sequence length="59" mass="6857">MMQIPLGKKMTNSKCKPLENRLNLPGRGSVKQSSKMQAYRAYGAAHFYVQERCRHFRRG</sequence>
<reference evidence="2 3" key="1">
    <citation type="submission" date="2024-04" db="EMBL/GenBank/DDBJ databases">
        <title>Defined microbial consortia suppress multidrug-resistant proinflammatory Enterobacteriaceae via ecological control.</title>
        <authorList>
            <person name="Furuichi M."/>
            <person name="Kawaguchi T."/>
            <person name="Pust M."/>
            <person name="Yasuma K."/>
            <person name="Plichta D."/>
            <person name="Hasegawa N."/>
            <person name="Ohya T."/>
            <person name="Bhattarai S."/>
            <person name="Sasajima S."/>
            <person name="Aoto Y."/>
            <person name="Tuganbaev T."/>
            <person name="Yaginuma M."/>
            <person name="Ueda M."/>
            <person name="Okahashi N."/>
            <person name="Amafuji K."/>
            <person name="Kiridooshi Y."/>
            <person name="Sugita K."/>
            <person name="Strazar M."/>
            <person name="Skelly A."/>
            <person name="Suda W."/>
            <person name="Hattori M."/>
            <person name="Nakamoto N."/>
            <person name="Caballero S."/>
            <person name="Norman J."/>
            <person name="Olle B."/>
            <person name="Tanoue T."/>
            <person name="Arita M."/>
            <person name="Bucci V."/>
            <person name="Atarashi K."/>
            <person name="Xavier R."/>
            <person name="Honda K."/>
        </authorList>
    </citation>
    <scope>NUCLEOTIDE SEQUENCE [LARGE SCALE GENOMIC DNA]</scope>
    <source>
        <strain evidence="3">f13</strain>
    </source>
</reference>
<evidence type="ECO:0000313" key="3">
    <source>
        <dbReference type="Proteomes" id="UP001600894"/>
    </source>
</evidence>
<evidence type="ECO:0000256" key="1">
    <source>
        <dbReference type="SAM" id="MobiDB-lite"/>
    </source>
</evidence>
<name>A0ABQ0AZP7_9FIRM</name>
<accession>A0ABQ0AZP7</accession>
<organism evidence="2 3">
    <name type="scientific">Enterocloster alcoholdehydrogenati</name>
    <dbReference type="NCBI Taxonomy" id="2547410"/>
    <lineage>
        <taxon>Bacteria</taxon>
        <taxon>Bacillati</taxon>
        <taxon>Bacillota</taxon>
        <taxon>Clostridia</taxon>
        <taxon>Lachnospirales</taxon>
        <taxon>Lachnospiraceae</taxon>
        <taxon>Enterocloster</taxon>
    </lineage>
</organism>
<dbReference type="Proteomes" id="UP001600894">
    <property type="component" value="Unassembled WGS sequence"/>
</dbReference>
<comment type="caution">
    <text evidence="2">The sequence shown here is derived from an EMBL/GenBank/DDBJ whole genome shotgun (WGS) entry which is preliminary data.</text>
</comment>
<gene>
    <name evidence="2" type="ORF">F130042H8_25420</name>
</gene>
<dbReference type="EMBL" id="BAABXL010000001">
    <property type="protein sequence ID" value="GAA6269482.1"/>
    <property type="molecule type" value="Genomic_DNA"/>
</dbReference>
<evidence type="ECO:0000313" key="2">
    <source>
        <dbReference type="EMBL" id="GAA6269482.1"/>
    </source>
</evidence>